<dbReference type="InterPro" id="IPR050545">
    <property type="entry name" value="Mycobact_MmpL"/>
</dbReference>
<dbReference type="EMBL" id="JAAXLS010000008">
    <property type="protein sequence ID" value="NKQ54252.1"/>
    <property type="molecule type" value="Genomic_DNA"/>
</dbReference>
<evidence type="ECO:0000313" key="2">
    <source>
        <dbReference type="EMBL" id="NKQ54252.1"/>
    </source>
</evidence>
<protein>
    <submittedName>
        <fullName evidence="2">RND transporter</fullName>
    </submittedName>
</protein>
<feature type="transmembrane region" description="Helical" evidence="1">
    <location>
        <begin position="585"/>
        <end position="603"/>
    </location>
</feature>
<evidence type="ECO:0000313" key="3">
    <source>
        <dbReference type="Proteomes" id="UP000715441"/>
    </source>
</evidence>
<feature type="transmembrane region" description="Helical" evidence="1">
    <location>
        <begin position="303"/>
        <end position="323"/>
    </location>
</feature>
<dbReference type="Proteomes" id="UP000715441">
    <property type="component" value="Unassembled WGS sequence"/>
</dbReference>
<keyword evidence="3" id="KW-1185">Reference proteome</keyword>
<proteinExistence type="predicted"/>
<keyword evidence="1" id="KW-0472">Membrane</keyword>
<keyword evidence="1" id="KW-0812">Transmembrane</keyword>
<feature type="transmembrane region" description="Helical" evidence="1">
    <location>
        <begin position="667"/>
        <end position="687"/>
    </location>
</feature>
<comment type="caution">
    <text evidence="2">The sequence shown here is derived from an EMBL/GenBank/DDBJ whole genome shotgun (WGS) entry which is preliminary data.</text>
</comment>
<gene>
    <name evidence="2" type="ORF">HFP15_15295</name>
</gene>
<sequence>MLLAVAGATVGGLLRFQVNTKIESFLPANDPSLTAVEDKARSFGGDPIVVLLETPQPRQTLLDQDQLGRLLAVEGKLSRLPDVAAVYGPATVLNQIAISAQDLIAQIAGRRDAVRAQAEQAARAAGLPATTVTARGDQAVAAFDLRYGSLLVQGLPTGLPTLHNPRFVENVIYDSTGAPRPEWHFVVPSQNSIAVLVRPRENLDQEHTSHLVSAVRSTVADAKLTADRTTITGIPAITAGVADQVAKEAPLLAGLTALAMILRLVLVPARVSRPRRLIPLAASLAGSALTLALFGWLGVSMSFGAVALLPLLLGIGSSFPIYLQSLAGRRRVLVTALASAVAFGSLAVSPLPFVRELGLALAVGVVMTVLVALALHRSRSHEPPENAPLDQVALRPRVRWPLLVLAAAVAAAGWIGLAGASIQADPRDLAQGLPSLEDAQHAEAVLGSSGEVNVVLQGADVLSPQALAWSREAENAVTAKFGADVRPVLTPARLLSFLGAAPTTDEISAGLRVLPTYITSAVIRPDGQESLMTFGVKIGDVGQQARLLSDLRAALPPPPPGLRTDVAGLPVAANRAYTLLSDDRYLANLAGIGAAAVVLFAGLRRRGDAARGSLAAVLATGWTLAGITVAGLSLTPLTLALGSLITVTACEFTVLLANAHGRPGRRVIAWACVTSAIGYLALLPSSLALLRDFGLVLAIGVAASYLAAKAVLILLPARRPAAEPLMTAATVRKEIYS</sequence>
<evidence type="ECO:0000256" key="1">
    <source>
        <dbReference type="SAM" id="Phobius"/>
    </source>
</evidence>
<feature type="transmembrane region" description="Helical" evidence="1">
    <location>
        <begin position="278"/>
        <end position="297"/>
    </location>
</feature>
<dbReference type="PANTHER" id="PTHR33406:SF13">
    <property type="entry name" value="MEMBRANE PROTEIN YDFJ"/>
    <property type="match status" value="1"/>
</dbReference>
<feature type="transmembrane region" description="Helical" evidence="1">
    <location>
        <begin position="357"/>
        <end position="375"/>
    </location>
</feature>
<organism evidence="2 3">
    <name type="scientific">Amycolatopsis acididurans</name>
    <dbReference type="NCBI Taxonomy" id="2724524"/>
    <lineage>
        <taxon>Bacteria</taxon>
        <taxon>Bacillati</taxon>
        <taxon>Actinomycetota</taxon>
        <taxon>Actinomycetes</taxon>
        <taxon>Pseudonocardiales</taxon>
        <taxon>Pseudonocardiaceae</taxon>
        <taxon>Amycolatopsis</taxon>
    </lineage>
</organism>
<feature type="transmembrane region" description="Helical" evidence="1">
    <location>
        <begin position="249"/>
        <end position="266"/>
    </location>
</feature>
<reference evidence="2 3" key="1">
    <citation type="submission" date="2020-04" db="EMBL/GenBank/DDBJ databases">
        <title>Novel species.</title>
        <authorList>
            <person name="Teo W.F.A."/>
            <person name="Lipun K."/>
            <person name="Srisuk N."/>
            <person name="Duangmal K."/>
        </authorList>
    </citation>
    <scope>NUCLEOTIDE SEQUENCE [LARGE SCALE GENOMIC DNA]</scope>
    <source>
        <strain evidence="2 3">K13G38</strain>
    </source>
</reference>
<feature type="transmembrane region" description="Helical" evidence="1">
    <location>
        <begin position="640"/>
        <end position="660"/>
    </location>
</feature>
<name>A0ABX1J380_9PSEU</name>
<feature type="transmembrane region" description="Helical" evidence="1">
    <location>
        <begin position="332"/>
        <end position="351"/>
    </location>
</feature>
<keyword evidence="1" id="KW-1133">Transmembrane helix</keyword>
<feature type="transmembrane region" description="Helical" evidence="1">
    <location>
        <begin position="693"/>
        <end position="715"/>
    </location>
</feature>
<dbReference type="SUPFAM" id="SSF82866">
    <property type="entry name" value="Multidrug efflux transporter AcrB transmembrane domain"/>
    <property type="match status" value="2"/>
</dbReference>
<accession>A0ABX1J380</accession>
<feature type="transmembrane region" description="Helical" evidence="1">
    <location>
        <begin position="615"/>
        <end position="634"/>
    </location>
</feature>
<feature type="transmembrane region" description="Helical" evidence="1">
    <location>
        <begin position="402"/>
        <end position="424"/>
    </location>
</feature>
<dbReference type="PANTHER" id="PTHR33406">
    <property type="entry name" value="MEMBRANE PROTEIN MJ1562-RELATED"/>
    <property type="match status" value="1"/>
</dbReference>